<evidence type="ECO:0000256" key="2">
    <source>
        <dbReference type="ARBA" id="ARBA00022840"/>
    </source>
</evidence>
<dbReference type="AlphaFoldDB" id="A0A6P2C073"/>
<reference evidence="4 5" key="1">
    <citation type="submission" date="2018-11" db="EMBL/GenBank/DDBJ databases">
        <title>Trebonia kvetii gen.nov., sp.nov., a novel acidophilic actinobacterium, and proposal of the new actinobacterial family Treboniaceae fam. nov.</title>
        <authorList>
            <person name="Rapoport D."/>
            <person name="Sagova-Mareckova M."/>
            <person name="Sedlacek I."/>
            <person name="Provaznik J."/>
            <person name="Kralova S."/>
            <person name="Pavlinic D."/>
            <person name="Benes V."/>
            <person name="Kopecky J."/>
        </authorList>
    </citation>
    <scope>NUCLEOTIDE SEQUENCE [LARGE SCALE GENOMIC DNA]</scope>
    <source>
        <strain evidence="4 5">15Tr583</strain>
    </source>
</reference>
<sequence>MPQPVQPQASDRFVGRSHELAVLRAAYREAAAGDARLVLLAGEPGIGKTELARVFAREAGDDGALVLWGAGWEEGGAPPYWPWVQILRGYGRQAGPEALAEAAGQQAAVLGQLLPELGAPDERAGSGSWARFTLFEAVCTVLHRASRGAPVVVILDDLHAAGRPSVLLLRFAAAARLSRVLFAATYRSAEARNDPDVSDVIGALESAGALLPLGALSSDEIRLLLPGAKADVLALVERRGDGNPLFVAQVARLLGHGAATVEEVPVPAGIRQAVRRQVAALAETSAGDARVTARETLAMAAALGPGIDPALVASVLGVPAELVARLCDDATEIGLLSPGRDASELYRFKHALVRETLYAELPPQSRAHAHYRIAAALEDRAGQSHSELAYHFLQAAPVSAEAAAKAVTYSDRAGQDALKALAYEEAARHFRHALDVQGRAAQATPAGRCALLLSLAEALTKPGPDPAAAHVLDEAVRLARHANEPRMLAAAALLRAQHVDFNAPTGAATALLRSAADALDPADAALRARTLARLAITLTPEPAAARAAAQEAVISAREAMSREPDGRAAATALATALAAQHHVLWGTQDPRDALADASEIVAAAQRAIDPETQLDGHVLRLTHLLELGDGPSAQRVLPELDQLADALNQPAARLAALSRRSTVAALTGDFGAAADFARRAYQAGQAAALPDAGAVYWGQMFAIWLHTGLPADDEQRMEQLLRELVARSHLSVAHAAALVQIDAARGSVEQARGLLDELISTGMDTLRPDMVYLWALTLLARDCTILGAVRYAPRVYQALAPYAGRAAVAAGAVMCSGSTDYYLAGLAALSGDTTAAHRHYRTAVSCHRRLGAQPMLAHTLHEHALLLRRRGGPEELAAASAALAEARAVATSCGMTKLLPVLDQPDQPAPAALTLNREDDFWIIGYAGARTRLPDSLGLRYLDLLVRDPGRELAALELVQLAGATGAAGTGVRADDLHEVSGADADDVLDQQARNAYRQRLNELGEELAQAEHWNDIERASRLRAEREFLVRELTAATGLGGRSRRLGSESERARINVTRAIRSAIARIRDRAPDAAAHLDQTVRTGTRCSYYLP</sequence>
<dbReference type="GO" id="GO:0005737">
    <property type="term" value="C:cytoplasm"/>
    <property type="evidence" value="ECO:0007669"/>
    <property type="project" value="TreeGrafter"/>
</dbReference>
<protein>
    <recommendedName>
        <fullName evidence="3">AAA+ ATPase domain-containing protein</fullName>
    </recommendedName>
</protein>
<dbReference type="OrthoDB" id="134712at2"/>
<dbReference type="InterPro" id="IPR041664">
    <property type="entry name" value="AAA_16"/>
</dbReference>
<dbReference type="Pfam" id="PF13191">
    <property type="entry name" value="AAA_16"/>
    <property type="match status" value="1"/>
</dbReference>
<dbReference type="EMBL" id="RPFW01000003">
    <property type="protein sequence ID" value="TVZ04578.1"/>
    <property type="molecule type" value="Genomic_DNA"/>
</dbReference>
<organism evidence="4 5">
    <name type="scientific">Trebonia kvetii</name>
    <dbReference type="NCBI Taxonomy" id="2480626"/>
    <lineage>
        <taxon>Bacteria</taxon>
        <taxon>Bacillati</taxon>
        <taxon>Actinomycetota</taxon>
        <taxon>Actinomycetes</taxon>
        <taxon>Streptosporangiales</taxon>
        <taxon>Treboniaceae</taxon>
        <taxon>Trebonia</taxon>
    </lineage>
</organism>
<keyword evidence="1" id="KW-0547">Nucleotide-binding</keyword>
<dbReference type="GO" id="GO:0004016">
    <property type="term" value="F:adenylate cyclase activity"/>
    <property type="evidence" value="ECO:0007669"/>
    <property type="project" value="TreeGrafter"/>
</dbReference>
<dbReference type="RefSeq" id="WP_145854668.1">
    <property type="nucleotide sequence ID" value="NZ_RPFW01000003.1"/>
</dbReference>
<dbReference type="GO" id="GO:0005524">
    <property type="term" value="F:ATP binding"/>
    <property type="evidence" value="ECO:0007669"/>
    <property type="project" value="UniProtKB-KW"/>
</dbReference>
<evidence type="ECO:0000256" key="1">
    <source>
        <dbReference type="ARBA" id="ARBA00022741"/>
    </source>
</evidence>
<comment type="caution">
    <text evidence="4">The sequence shown here is derived from an EMBL/GenBank/DDBJ whole genome shotgun (WGS) entry which is preliminary data.</text>
</comment>
<gene>
    <name evidence="4" type="ORF">EAS64_19700</name>
</gene>
<proteinExistence type="predicted"/>
<dbReference type="SUPFAM" id="SSF52540">
    <property type="entry name" value="P-loop containing nucleoside triphosphate hydrolases"/>
    <property type="match status" value="1"/>
</dbReference>
<keyword evidence="5" id="KW-1185">Reference proteome</keyword>
<dbReference type="PANTHER" id="PTHR16305">
    <property type="entry name" value="TESTICULAR SOLUBLE ADENYLYL CYCLASE"/>
    <property type="match status" value="1"/>
</dbReference>
<dbReference type="Gene3D" id="3.40.50.300">
    <property type="entry name" value="P-loop containing nucleotide triphosphate hydrolases"/>
    <property type="match status" value="1"/>
</dbReference>
<feature type="domain" description="AAA+ ATPase" evidence="3">
    <location>
        <begin position="34"/>
        <end position="207"/>
    </location>
</feature>
<accession>A0A6P2C073</accession>
<dbReference type="PANTHER" id="PTHR16305:SF28">
    <property type="entry name" value="GUANYLATE CYCLASE DOMAIN-CONTAINING PROTEIN"/>
    <property type="match status" value="1"/>
</dbReference>
<dbReference type="InterPro" id="IPR003593">
    <property type="entry name" value="AAA+_ATPase"/>
</dbReference>
<evidence type="ECO:0000259" key="3">
    <source>
        <dbReference type="SMART" id="SM00382"/>
    </source>
</evidence>
<dbReference type="Proteomes" id="UP000460272">
    <property type="component" value="Unassembled WGS sequence"/>
</dbReference>
<keyword evidence="2" id="KW-0067">ATP-binding</keyword>
<evidence type="ECO:0000313" key="5">
    <source>
        <dbReference type="Proteomes" id="UP000460272"/>
    </source>
</evidence>
<dbReference type="InterPro" id="IPR027417">
    <property type="entry name" value="P-loop_NTPase"/>
</dbReference>
<name>A0A6P2C073_9ACTN</name>
<dbReference type="SMART" id="SM00382">
    <property type="entry name" value="AAA"/>
    <property type="match status" value="1"/>
</dbReference>
<evidence type="ECO:0000313" key="4">
    <source>
        <dbReference type="EMBL" id="TVZ04578.1"/>
    </source>
</evidence>